<sequence>MKFLHLFGMAADHVASSIVSEEVCDSLQTQAKAMNDAICRRTKLPDFLSWSRQFDENMKSLLYDIWNINRHQPQAFISPGLAALCSDSNQPPLKLLHLLSGPTSDEALDSG</sequence>
<reference evidence="3" key="1">
    <citation type="submission" date="2017-02" db="UniProtKB">
        <authorList>
            <consortium name="WormBaseParasite"/>
        </authorList>
    </citation>
    <scope>IDENTIFICATION</scope>
</reference>
<reference evidence="1 2" key="2">
    <citation type="submission" date="2018-11" db="EMBL/GenBank/DDBJ databases">
        <authorList>
            <consortium name="Pathogen Informatics"/>
        </authorList>
    </citation>
    <scope>NUCLEOTIDE SEQUENCE [LARGE SCALE GENOMIC DNA]</scope>
</reference>
<proteinExistence type="predicted"/>
<keyword evidence="2" id="KW-1185">Reference proteome</keyword>
<accession>A0A0R3WVX5</accession>
<protein>
    <submittedName>
        <fullName evidence="3">RUN domain-containing protein</fullName>
    </submittedName>
</protein>
<name>A0A0R3WVX5_HYDTA</name>
<dbReference type="EMBL" id="UYWX01005631">
    <property type="protein sequence ID" value="VDM25851.1"/>
    <property type="molecule type" value="Genomic_DNA"/>
</dbReference>
<dbReference type="Proteomes" id="UP000274429">
    <property type="component" value="Unassembled WGS sequence"/>
</dbReference>
<dbReference type="STRING" id="6205.A0A0R3WVX5"/>
<gene>
    <name evidence="1" type="ORF">TTAC_LOCUS4900</name>
</gene>
<evidence type="ECO:0000313" key="2">
    <source>
        <dbReference type="Proteomes" id="UP000274429"/>
    </source>
</evidence>
<dbReference type="AlphaFoldDB" id="A0A0R3WVX5"/>
<evidence type="ECO:0000313" key="1">
    <source>
        <dbReference type="EMBL" id="VDM25851.1"/>
    </source>
</evidence>
<organism evidence="3">
    <name type="scientific">Hydatigena taeniaeformis</name>
    <name type="common">Feline tapeworm</name>
    <name type="synonym">Taenia taeniaeformis</name>
    <dbReference type="NCBI Taxonomy" id="6205"/>
    <lineage>
        <taxon>Eukaryota</taxon>
        <taxon>Metazoa</taxon>
        <taxon>Spiralia</taxon>
        <taxon>Lophotrochozoa</taxon>
        <taxon>Platyhelminthes</taxon>
        <taxon>Cestoda</taxon>
        <taxon>Eucestoda</taxon>
        <taxon>Cyclophyllidea</taxon>
        <taxon>Taeniidae</taxon>
        <taxon>Hydatigera</taxon>
    </lineage>
</organism>
<evidence type="ECO:0000313" key="3">
    <source>
        <dbReference type="WBParaSite" id="TTAC_0000491501-mRNA-1"/>
    </source>
</evidence>
<dbReference type="WBParaSite" id="TTAC_0000491501-mRNA-1">
    <property type="protein sequence ID" value="TTAC_0000491501-mRNA-1"/>
    <property type="gene ID" value="TTAC_0000491501"/>
</dbReference>